<comment type="caution">
    <text evidence="2">The sequence shown here is derived from an EMBL/GenBank/DDBJ whole genome shotgun (WGS) entry which is preliminary data.</text>
</comment>
<protein>
    <submittedName>
        <fullName evidence="2">Uncharacterized protein</fullName>
    </submittedName>
</protein>
<keyword evidence="3" id="KW-1185">Reference proteome</keyword>
<dbReference type="EMBL" id="VSRR010007812">
    <property type="protein sequence ID" value="MPC47579.1"/>
    <property type="molecule type" value="Genomic_DNA"/>
</dbReference>
<proteinExistence type="predicted"/>
<sequence length="74" mass="7901">MFLEMASGVMISAVEPVCKDGVSSRHALHPPRPSAHHHAAHTESSSDRPTATESAATLIRPRAFWSPLRGDGSV</sequence>
<evidence type="ECO:0000313" key="2">
    <source>
        <dbReference type="EMBL" id="MPC47579.1"/>
    </source>
</evidence>
<reference evidence="2 3" key="1">
    <citation type="submission" date="2019-05" db="EMBL/GenBank/DDBJ databases">
        <title>Another draft genome of Portunus trituberculatus and its Hox gene families provides insights of decapod evolution.</title>
        <authorList>
            <person name="Jeong J.-H."/>
            <person name="Song I."/>
            <person name="Kim S."/>
            <person name="Choi T."/>
            <person name="Kim D."/>
            <person name="Ryu S."/>
            <person name="Kim W."/>
        </authorList>
    </citation>
    <scope>NUCLEOTIDE SEQUENCE [LARGE SCALE GENOMIC DNA]</scope>
    <source>
        <tissue evidence="2">Muscle</tissue>
    </source>
</reference>
<gene>
    <name evidence="2" type="ORF">E2C01_041330</name>
</gene>
<accession>A0A5B7FQN6</accession>
<name>A0A5B7FQN6_PORTR</name>
<organism evidence="2 3">
    <name type="scientific">Portunus trituberculatus</name>
    <name type="common">Swimming crab</name>
    <name type="synonym">Neptunus trituberculatus</name>
    <dbReference type="NCBI Taxonomy" id="210409"/>
    <lineage>
        <taxon>Eukaryota</taxon>
        <taxon>Metazoa</taxon>
        <taxon>Ecdysozoa</taxon>
        <taxon>Arthropoda</taxon>
        <taxon>Crustacea</taxon>
        <taxon>Multicrustacea</taxon>
        <taxon>Malacostraca</taxon>
        <taxon>Eumalacostraca</taxon>
        <taxon>Eucarida</taxon>
        <taxon>Decapoda</taxon>
        <taxon>Pleocyemata</taxon>
        <taxon>Brachyura</taxon>
        <taxon>Eubrachyura</taxon>
        <taxon>Portunoidea</taxon>
        <taxon>Portunidae</taxon>
        <taxon>Portuninae</taxon>
        <taxon>Portunus</taxon>
    </lineage>
</organism>
<feature type="compositionally biased region" description="Basic residues" evidence="1">
    <location>
        <begin position="26"/>
        <end position="39"/>
    </location>
</feature>
<evidence type="ECO:0000256" key="1">
    <source>
        <dbReference type="SAM" id="MobiDB-lite"/>
    </source>
</evidence>
<dbReference type="Proteomes" id="UP000324222">
    <property type="component" value="Unassembled WGS sequence"/>
</dbReference>
<evidence type="ECO:0000313" key="3">
    <source>
        <dbReference type="Proteomes" id="UP000324222"/>
    </source>
</evidence>
<dbReference type="AlphaFoldDB" id="A0A5B7FQN6"/>
<feature type="region of interest" description="Disordered" evidence="1">
    <location>
        <begin position="20"/>
        <end position="55"/>
    </location>
</feature>